<organism evidence="1 2">
    <name type="scientific">Candidatus Staskawiczbacteria bacterium RIFCSPHIGHO2_02_FULL_34_9</name>
    <dbReference type="NCBI Taxonomy" id="1802206"/>
    <lineage>
        <taxon>Bacteria</taxon>
        <taxon>Candidatus Staskawicziibacteriota</taxon>
    </lineage>
</organism>
<dbReference type="EMBL" id="MHOS01000042">
    <property type="protein sequence ID" value="OGZ67189.1"/>
    <property type="molecule type" value="Genomic_DNA"/>
</dbReference>
<proteinExistence type="predicted"/>
<evidence type="ECO:0008006" key="3">
    <source>
        <dbReference type="Google" id="ProtNLM"/>
    </source>
</evidence>
<evidence type="ECO:0000313" key="2">
    <source>
        <dbReference type="Proteomes" id="UP000176421"/>
    </source>
</evidence>
<sequence>MLHQELTAEKWQKLSFFDQMANIGAEIGRAINWKEKDKEKSQASFERGLELLDLTIQDSKNKQGLKELCRLREFLADYFYFGNTYGSTEKSWENYFYNFNYAAAIQRGL</sequence>
<dbReference type="STRING" id="1802206.A3D35_03595"/>
<evidence type="ECO:0000313" key="1">
    <source>
        <dbReference type="EMBL" id="OGZ67189.1"/>
    </source>
</evidence>
<dbReference type="Proteomes" id="UP000176421">
    <property type="component" value="Unassembled WGS sequence"/>
</dbReference>
<gene>
    <name evidence="1" type="ORF">A3D35_03595</name>
</gene>
<protein>
    <recommendedName>
        <fullName evidence="3">Four helix bundle protein</fullName>
    </recommendedName>
</protein>
<reference evidence="1 2" key="1">
    <citation type="journal article" date="2016" name="Nat. Commun.">
        <title>Thousands of microbial genomes shed light on interconnected biogeochemical processes in an aquifer system.</title>
        <authorList>
            <person name="Anantharaman K."/>
            <person name="Brown C.T."/>
            <person name="Hug L.A."/>
            <person name="Sharon I."/>
            <person name="Castelle C.J."/>
            <person name="Probst A.J."/>
            <person name="Thomas B.C."/>
            <person name="Singh A."/>
            <person name="Wilkins M.J."/>
            <person name="Karaoz U."/>
            <person name="Brodie E.L."/>
            <person name="Williams K.H."/>
            <person name="Hubbard S.S."/>
            <person name="Banfield J.F."/>
        </authorList>
    </citation>
    <scope>NUCLEOTIDE SEQUENCE [LARGE SCALE GENOMIC DNA]</scope>
</reference>
<dbReference type="AlphaFoldDB" id="A0A1G2HXQ0"/>
<comment type="caution">
    <text evidence="1">The sequence shown here is derived from an EMBL/GenBank/DDBJ whole genome shotgun (WGS) entry which is preliminary data.</text>
</comment>
<accession>A0A1G2HXQ0</accession>
<name>A0A1G2HXQ0_9BACT</name>